<feature type="binding site" evidence="9">
    <location>
        <position position="157"/>
    </location>
    <ligand>
        <name>chlorophyll a</name>
        <dbReference type="ChEBI" id="CHEBI:58416"/>
        <label>1</label>
    </ligand>
</feature>
<feature type="binding site" evidence="9">
    <location>
        <position position="29"/>
    </location>
    <ligand>
        <name>chlorophyll a</name>
        <dbReference type="ChEBI" id="CHEBI:58416"/>
        <label>1</label>
    </ligand>
</feature>
<evidence type="ECO:0000256" key="1">
    <source>
        <dbReference type="ARBA" id="ARBA00004022"/>
    </source>
</evidence>
<reference evidence="10" key="1">
    <citation type="submission" date="2021-02" db="EMBL/GenBank/DDBJ databases">
        <title>First Annotated Genome of the Yellow-green Alga Tribonema minus.</title>
        <authorList>
            <person name="Mahan K.M."/>
        </authorList>
    </citation>
    <scope>NUCLEOTIDE SEQUENCE</scope>
    <source>
        <strain evidence="10">UTEX B ZZ1240</strain>
    </source>
</reference>
<evidence type="ECO:0000256" key="7">
    <source>
        <dbReference type="ARBA" id="ARBA00022640"/>
    </source>
</evidence>
<keyword evidence="9" id="KW-0157">Chromophore</keyword>
<dbReference type="InterPro" id="IPR022796">
    <property type="entry name" value="Chloroa_b-bind"/>
</dbReference>
<dbReference type="GO" id="GO:0016168">
    <property type="term" value="F:chlorophyll binding"/>
    <property type="evidence" value="ECO:0007669"/>
    <property type="project" value="UniProtKB-KW"/>
</dbReference>
<evidence type="ECO:0000313" key="10">
    <source>
        <dbReference type="EMBL" id="KAG5184805.1"/>
    </source>
</evidence>
<keyword evidence="5" id="KW-0150">Chloroplast</keyword>
<organism evidence="10 11">
    <name type="scientific">Tribonema minus</name>
    <dbReference type="NCBI Taxonomy" id="303371"/>
    <lineage>
        <taxon>Eukaryota</taxon>
        <taxon>Sar</taxon>
        <taxon>Stramenopiles</taxon>
        <taxon>Ochrophyta</taxon>
        <taxon>PX clade</taxon>
        <taxon>Xanthophyceae</taxon>
        <taxon>Tribonematales</taxon>
        <taxon>Tribonemataceae</taxon>
        <taxon>Tribonema</taxon>
    </lineage>
</organism>
<feature type="binding site" evidence="9">
    <location>
        <position position="143"/>
    </location>
    <ligand>
        <name>chlorophyll a</name>
        <dbReference type="ChEBI" id="CHEBI:58416"/>
        <label>1</label>
    </ligand>
</feature>
<gene>
    <name evidence="10" type="ORF">JKP88DRAFT_180943</name>
</gene>
<evidence type="ECO:0000256" key="3">
    <source>
        <dbReference type="ARBA" id="ARBA00005933"/>
    </source>
</evidence>
<evidence type="ECO:0000256" key="6">
    <source>
        <dbReference type="ARBA" id="ARBA00022531"/>
    </source>
</evidence>
<evidence type="ECO:0000256" key="4">
    <source>
        <dbReference type="ARBA" id="ARBA00011623"/>
    </source>
</evidence>
<dbReference type="GO" id="GO:0030076">
    <property type="term" value="C:light-harvesting complex"/>
    <property type="evidence" value="ECO:0007669"/>
    <property type="project" value="UniProtKB-KW"/>
</dbReference>
<feature type="binding site" description="axial binding residue" evidence="9">
    <location>
        <position position="80"/>
    </location>
    <ligand>
        <name>chlorophyll b</name>
        <dbReference type="ChEBI" id="CHEBI:61721"/>
        <label>1</label>
    </ligand>
    <ligandPart>
        <name>Mg</name>
        <dbReference type="ChEBI" id="CHEBI:25107"/>
    </ligandPart>
</feature>
<comment type="subcellular location">
    <subcellularLocation>
        <location evidence="2">Plastid</location>
        <location evidence="2">Chloroplast</location>
    </subcellularLocation>
</comment>
<evidence type="ECO:0000256" key="8">
    <source>
        <dbReference type="ARBA" id="ARBA00023243"/>
    </source>
</evidence>
<dbReference type="OrthoDB" id="423598at2759"/>
<dbReference type="GO" id="GO:0009507">
    <property type="term" value="C:chloroplast"/>
    <property type="evidence" value="ECO:0007669"/>
    <property type="project" value="UniProtKB-SubCell"/>
</dbReference>
<comment type="similarity">
    <text evidence="3">Belongs to the fucoxanthin chlorophyll protein family.</text>
</comment>
<name>A0A835Z4D2_9STRA</name>
<evidence type="ECO:0000256" key="5">
    <source>
        <dbReference type="ARBA" id="ARBA00022528"/>
    </source>
</evidence>
<dbReference type="PANTHER" id="PTHR21649">
    <property type="entry name" value="CHLOROPHYLL A/B BINDING PROTEIN"/>
    <property type="match status" value="1"/>
</dbReference>
<protein>
    <submittedName>
        <fullName evidence="10">Chlorophyll a/b-binding protein domain-containing protein</fullName>
    </submittedName>
</protein>
<keyword evidence="7" id="KW-0934">Plastid</keyword>
<dbReference type="Gene3D" id="1.10.3460.10">
    <property type="entry name" value="Chlorophyll a/b binding protein domain"/>
    <property type="match status" value="1"/>
</dbReference>
<dbReference type="GO" id="GO:0016020">
    <property type="term" value="C:membrane"/>
    <property type="evidence" value="ECO:0007669"/>
    <property type="project" value="InterPro"/>
</dbReference>
<dbReference type="AlphaFoldDB" id="A0A835Z4D2"/>
<keyword evidence="8" id="KW-0437">Light-harvesting polypeptide</keyword>
<dbReference type="GO" id="GO:0009765">
    <property type="term" value="P:photosynthesis, light harvesting"/>
    <property type="evidence" value="ECO:0007669"/>
    <property type="project" value="InterPro"/>
</dbReference>
<dbReference type="Proteomes" id="UP000664859">
    <property type="component" value="Unassembled WGS sequence"/>
</dbReference>
<keyword evidence="11" id="KW-1185">Reference proteome</keyword>
<dbReference type="InterPro" id="IPR001344">
    <property type="entry name" value="Chloro_AB-bd_pln"/>
</dbReference>
<feature type="binding site" evidence="9">
    <location>
        <position position="44"/>
    </location>
    <ligand>
        <name>chlorophyll a</name>
        <dbReference type="ChEBI" id="CHEBI:58416"/>
        <label>1</label>
    </ligand>
</feature>
<keyword evidence="6" id="KW-0602">Photosynthesis</keyword>
<evidence type="ECO:0000313" key="11">
    <source>
        <dbReference type="Proteomes" id="UP000664859"/>
    </source>
</evidence>
<feature type="binding site" evidence="9">
    <location>
        <position position="145"/>
    </location>
    <ligand>
        <name>chlorophyll a</name>
        <dbReference type="ChEBI" id="CHEBI:58416"/>
        <label>1</label>
    </ligand>
</feature>
<evidence type="ECO:0000256" key="9">
    <source>
        <dbReference type="PIRSR" id="PIRSR601344-1"/>
    </source>
</evidence>
<dbReference type="Pfam" id="PF00504">
    <property type="entry name" value="Chloroa_b-bind"/>
    <property type="match status" value="1"/>
</dbReference>
<comment type="function">
    <text evidence="1">The light-harvesting complex (LHC) functions as a light receptor, it captures and delivers excitation energy to photosystems with which it is closely associated. Energy is transferred from the carotenoid and chlorophyll C (or B) to chlorophyll A and the photosynthetic reaction centers where it is used to synthesize ATP and reducing power.</text>
</comment>
<comment type="subunit">
    <text evidence="4">The LHC complex of chromophytic algae is composed of fucoxanthin, chlorophyll A and C bound non-covalently by fucoxanthin chlorophyll proteins (FCPs). The ratio of pigments in this LHC is; fucoxanthin: chlorophyll C: chlorophyll A; (0.6-1): (0.1-0.3): (1).</text>
</comment>
<feature type="binding site" evidence="9">
    <location>
        <position position="41"/>
    </location>
    <ligand>
        <name>chlorophyll a</name>
        <dbReference type="ChEBI" id="CHEBI:58416"/>
        <label>1</label>
    </ligand>
</feature>
<evidence type="ECO:0000256" key="2">
    <source>
        <dbReference type="ARBA" id="ARBA00004229"/>
    </source>
</evidence>
<dbReference type="SUPFAM" id="SSF103511">
    <property type="entry name" value="Chlorophyll a-b binding protein"/>
    <property type="match status" value="1"/>
</dbReference>
<feature type="binding site" evidence="9">
    <location>
        <position position="140"/>
    </location>
    <ligand>
        <name>chlorophyll a</name>
        <dbReference type="ChEBI" id="CHEBI:58416"/>
        <label>3</label>
    </ligand>
</feature>
<accession>A0A835Z4D2</accession>
<comment type="caution">
    <text evidence="10">The sequence shown here is derived from an EMBL/GenBank/DDBJ whole genome shotgun (WGS) entry which is preliminary data.</text>
</comment>
<dbReference type="EMBL" id="JAFCMP010000150">
    <property type="protein sequence ID" value="KAG5184805.1"/>
    <property type="molecule type" value="Genomic_DNA"/>
</dbReference>
<sequence length="168" mass="18336">MSKSLPFLVKPKQLDGWVGNAEFDPFSLSELLPMAFVRESELKHGRIAMLAVVGFVVSELIHIPGEAYQASNPVDAVNMVGAQPMLQIFAFCGFLESVFHKGKMTMMDMHADGQTPGDFGFDPLNVSKDPAKLAQYQLSEIKNGRLAMMAISGLIHQSIITGHGVPFN</sequence>
<feature type="binding site" description="axial binding residue" evidence="9">
    <location>
        <position position="46"/>
    </location>
    <ligand>
        <name>chlorophyll b</name>
        <dbReference type="ChEBI" id="CHEBI:61721"/>
        <label>1</label>
    </ligand>
    <ligandPart>
        <name>Mg</name>
        <dbReference type="ChEBI" id="CHEBI:25107"/>
    </ligandPart>
</feature>
<keyword evidence="9" id="KW-0148">Chlorophyll</keyword>
<proteinExistence type="inferred from homology"/>